<dbReference type="InterPro" id="IPR039536">
    <property type="entry name" value="TetR_C_Proteobacteria"/>
</dbReference>
<dbReference type="GO" id="GO:0003700">
    <property type="term" value="F:DNA-binding transcription factor activity"/>
    <property type="evidence" value="ECO:0007669"/>
    <property type="project" value="TreeGrafter"/>
</dbReference>
<keyword evidence="5" id="KW-1185">Reference proteome</keyword>
<proteinExistence type="predicted"/>
<dbReference type="InterPro" id="IPR050109">
    <property type="entry name" value="HTH-type_TetR-like_transc_reg"/>
</dbReference>
<gene>
    <name evidence="4" type="ORF">TA5114_01405</name>
</gene>
<dbReference type="Gene3D" id="1.10.10.60">
    <property type="entry name" value="Homeodomain-like"/>
    <property type="match status" value="1"/>
</dbReference>
<dbReference type="Pfam" id="PF14246">
    <property type="entry name" value="TetR_C_7"/>
    <property type="match status" value="1"/>
</dbReference>
<dbReference type="PROSITE" id="PS50977">
    <property type="entry name" value="HTH_TETR_2"/>
    <property type="match status" value="1"/>
</dbReference>
<dbReference type="PRINTS" id="PR00455">
    <property type="entry name" value="HTHTETR"/>
</dbReference>
<name>A0A0P1IWG0_9RHOB</name>
<feature type="DNA-binding region" description="H-T-H motif" evidence="2">
    <location>
        <begin position="30"/>
        <end position="49"/>
    </location>
</feature>
<keyword evidence="1 2" id="KW-0238">DNA-binding</keyword>
<feature type="domain" description="HTH tetR-type" evidence="3">
    <location>
        <begin position="7"/>
        <end position="67"/>
    </location>
</feature>
<dbReference type="PANTHER" id="PTHR30055">
    <property type="entry name" value="HTH-TYPE TRANSCRIPTIONAL REGULATOR RUTR"/>
    <property type="match status" value="1"/>
</dbReference>
<dbReference type="PANTHER" id="PTHR30055:SF146">
    <property type="entry name" value="HTH-TYPE TRANSCRIPTIONAL DUAL REGULATOR CECR"/>
    <property type="match status" value="1"/>
</dbReference>
<dbReference type="GO" id="GO:0000976">
    <property type="term" value="F:transcription cis-regulatory region binding"/>
    <property type="evidence" value="ECO:0007669"/>
    <property type="project" value="TreeGrafter"/>
</dbReference>
<evidence type="ECO:0000256" key="2">
    <source>
        <dbReference type="PROSITE-ProRule" id="PRU00335"/>
    </source>
</evidence>
<dbReference type="EMBL" id="CYUE01000013">
    <property type="protein sequence ID" value="CUK25604.1"/>
    <property type="molecule type" value="Genomic_DNA"/>
</dbReference>
<dbReference type="RefSeq" id="WP_058314579.1">
    <property type="nucleotide sequence ID" value="NZ_CYTO01000010.1"/>
</dbReference>
<organism evidence="4 5">
    <name type="scientific">Cognatishimia activa</name>
    <dbReference type="NCBI Taxonomy" id="1715691"/>
    <lineage>
        <taxon>Bacteria</taxon>
        <taxon>Pseudomonadati</taxon>
        <taxon>Pseudomonadota</taxon>
        <taxon>Alphaproteobacteria</taxon>
        <taxon>Rhodobacterales</taxon>
        <taxon>Paracoccaceae</taxon>
        <taxon>Cognatishimia</taxon>
    </lineage>
</organism>
<dbReference type="AlphaFoldDB" id="A0A0P1IWG0"/>
<dbReference type="SUPFAM" id="SSF46689">
    <property type="entry name" value="Homeodomain-like"/>
    <property type="match status" value="1"/>
</dbReference>
<dbReference type="OrthoDB" id="7914379at2"/>
<protein>
    <submittedName>
        <fullName evidence="4">Transcriptional regulator BetI</fullName>
    </submittedName>
</protein>
<evidence type="ECO:0000256" key="1">
    <source>
        <dbReference type="ARBA" id="ARBA00023125"/>
    </source>
</evidence>
<dbReference type="Pfam" id="PF00440">
    <property type="entry name" value="TetR_N"/>
    <property type="match status" value="1"/>
</dbReference>
<sequence length="197" mass="20971">MRDARKQERHLAITHAAYDLIAEKGYAGTSMLNIAKAAKASNETLYRWYGDKRGLFEAMVQDNAAETEALLKSALDDDADPMASLKTIAPTFLAMLLGDRAILLNRAAAADATGELGLAISQAGRDVIAPLFAKLIAALPGVGADDVGPLTQAFIHLLIGDMQIKRAIGVEKAPSAEDIDAHCASAFRHFQAILEAN</sequence>
<evidence type="ECO:0000313" key="4">
    <source>
        <dbReference type="EMBL" id="CUK25604.1"/>
    </source>
</evidence>
<dbReference type="InterPro" id="IPR001647">
    <property type="entry name" value="HTH_TetR"/>
</dbReference>
<dbReference type="Gene3D" id="1.10.357.10">
    <property type="entry name" value="Tetracycline Repressor, domain 2"/>
    <property type="match status" value="1"/>
</dbReference>
<reference evidence="5" key="1">
    <citation type="submission" date="2015-09" db="EMBL/GenBank/DDBJ databases">
        <authorList>
            <person name="Rodrigo-Torres Lidia"/>
            <person name="Arahal R.David."/>
        </authorList>
    </citation>
    <scope>NUCLEOTIDE SEQUENCE [LARGE SCALE GENOMIC DNA]</scope>
    <source>
        <strain evidence="5">CECT 5114</strain>
    </source>
</reference>
<dbReference type="InterPro" id="IPR009057">
    <property type="entry name" value="Homeodomain-like_sf"/>
</dbReference>
<dbReference type="Proteomes" id="UP000051184">
    <property type="component" value="Unassembled WGS sequence"/>
</dbReference>
<evidence type="ECO:0000259" key="3">
    <source>
        <dbReference type="PROSITE" id="PS50977"/>
    </source>
</evidence>
<evidence type="ECO:0000313" key="5">
    <source>
        <dbReference type="Proteomes" id="UP000051184"/>
    </source>
</evidence>
<accession>A0A0P1IWG0</accession>
<dbReference type="STRING" id="1715691.TA5113_01665"/>